<reference evidence="2 3" key="1">
    <citation type="submission" date="2011-02" db="EMBL/GenBank/DDBJ databases">
        <title>The Genome Sequence of Sphaeroforma arctica JP610.</title>
        <authorList>
            <consortium name="The Broad Institute Genome Sequencing Platform"/>
            <person name="Russ C."/>
            <person name="Cuomo C."/>
            <person name="Young S.K."/>
            <person name="Zeng Q."/>
            <person name="Gargeya S."/>
            <person name="Alvarado L."/>
            <person name="Berlin A."/>
            <person name="Chapman S.B."/>
            <person name="Chen Z."/>
            <person name="Freedman E."/>
            <person name="Gellesch M."/>
            <person name="Goldberg J."/>
            <person name="Griggs A."/>
            <person name="Gujja S."/>
            <person name="Heilman E."/>
            <person name="Heiman D."/>
            <person name="Howarth C."/>
            <person name="Mehta T."/>
            <person name="Neiman D."/>
            <person name="Pearson M."/>
            <person name="Roberts A."/>
            <person name="Saif S."/>
            <person name="Shea T."/>
            <person name="Shenoy N."/>
            <person name="Sisk P."/>
            <person name="Stolte C."/>
            <person name="Sykes S."/>
            <person name="White J."/>
            <person name="Yandava C."/>
            <person name="Burger G."/>
            <person name="Gray M.W."/>
            <person name="Holland P.W.H."/>
            <person name="King N."/>
            <person name="Lang F.B.F."/>
            <person name="Roger A.J."/>
            <person name="Ruiz-Trillo I."/>
            <person name="Haas B."/>
            <person name="Nusbaum C."/>
            <person name="Birren B."/>
        </authorList>
    </citation>
    <scope>NUCLEOTIDE SEQUENCE [LARGE SCALE GENOMIC DNA]</scope>
    <source>
        <strain evidence="2 3">JP610</strain>
    </source>
</reference>
<dbReference type="Proteomes" id="UP000054560">
    <property type="component" value="Unassembled WGS sequence"/>
</dbReference>
<keyword evidence="3" id="KW-1185">Reference proteome</keyword>
<organism evidence="2 3">
    <name type="scientific">Sphaeroforma arctica JP610</name>
    <dbReference type="NCBI Taxonomy" id="667725"/>
    <lineage>
        <taxon>Eukaryota</taxon>
        <taxon>Ichthyosporea</taxon>
        <taxon>Ichthyophonida</taxon>
        <taxon>Sphaeroforma</taxon>
    </lineage>
</organism>
<dbReference type="AlphaFoldDB" id="A0A0L0FS62"/>
<evidence type="ECO:0000313" key="2">
    <source>
        <dbReference type="EMBL" id="KNC79575.1"/>
    </source>
</evidence>
<dbReference type="EMBL" id="KQ242280">
    <property type="protein sequence ID" value="KNC79575.1"/>
    <property type="molecule type" value="Genomic_DNA"/>
</dbReference>
<accession>A0A0L0FS62</accession>
<dbReference type="RefSeq" id="XP_014153477.1">
    <property type="nucleotide sequence ID" value="XM_014298002.1"/>
</dbReference>
<feature type="compositionally biased region" description="Polar residues" evidence="1">
    <location>
        <begin position="118"/>
        <end position="146"/>
    </location>
</feature>
<gene>
    <name evidence="2" type="ORF">SARC_08036</name>
</gene>
<sequence>MLLAYQIADERAVQLAKERDQRKTLEQKEQDEIQKLGVMENTANDMAADILSGLDFLEGEQKAASAAADADGWNVVPARRGSTRKNRNNSESENTHQRVHRSNSNAIRKESMPKGRQRSTSAAGRNMNQARGSTGQKGSTPSALRR</sequence>
<proteinExistence type="predicted"/>
<name>A0A0L0FS62_9EUKA</name>
<evidence type="ECO:0000256" key="1">
    <source>
        <dbReference type="SAM" id="MobiDB-lite"/>
    </source>
</evidence>
<feature type="region of interest" description="Disordered" evidence="1">
    <location>
        <begin position="65"/>
        <end position="146"/>
    </location>
</feature>
<protein>
    <submittedName>
        <fullName evidence="2">Uncharacterized protein</fullName>
    </submittedName>
</protein>
<evidence type="ECO:0000313" key="3">
    <source>
        <dbReference type="Proteomes" id="UP000054560"/>
    </source>
</evidence>
<dbReference type="GeneID" id="25908540"/>